<accession>A0A816I7K9</accession>
<dbReference type="Proteomes" id="UP001295469">
    <property type="component" value="Chromosome C03"/>
</dbReference>
<gene>
    <name evidence="1" type="ORF">DARMORV10_C03P52410.1</name>
</gene>
<dbReference type="EMBL" id="HG994367">
    <property type="protein sequence ID" value="CAF1705393.1"/>
    <property type="molecule type" value="Genomic_DNA"/>
</dbReference>
<proteinExistence type="predicted"/>
<feature type="non-terminal residue" evidence="1">
    <location>
        <position position="64"/>
    </location>
</feature>
<evidence type="ECO:0000313" key="1">
    <source>
        <dbReference type="EMBL" id="CAF1705393.1"/>
    </source>
</evidence>
<sequence>MKLWLRALLVKSDGENQTHFNIAGIKKSSANSVSKAAKIKGRLLKRLKMSLRDLNLGSSPLLRV</sequence>
<dbReference type="AlphaFoldDB" id="A0A816I7K9"/>
<name>A0A816I7K9_BRANA</name>
<protein>
    <submittedName>
        <fullName evidence="1">(rape) hypothetical protein</fullName>
    </submittedName>
</protein>
<reference evidence="1" key="1">
    <citation type="submission" date="2021-01" db="EMBL/GenBank/DDBJ databases">
        <authorList>
            <consortium name="Genoscope - CEA"/>
            <person name="William W."/>
        </authorList>
    </citation>
    <scope>NUCLEOTIDE SEQUENCE</scope>
</reference>
<organism evidence="1">
    <name type="scientific">Brassica napus</name>
    <name type="common">Rape</name>
    <dbReference type="NCBI Taxonomy" id="3708"/>
    <lineage>
        <taxon>Eukaryota</taxon>
        <taxon>Viridiplantae</taxon>
        <taxon>Streptophyta</taxon>
        <taxon>Embryophyta</taxon>
        <taxon>Tracheophyta</taxon>
        <taxon>Spermatophyta</taxon>
        <taxon>Magnoliopsida</taxon>
        <taxon>eudicotyledons</taxon>
        <taxon>Gunneridae</taxon>
        <taxon>Pentapetalae</taxon>
        <taxon>rosids</taxon>
        <taxon>malvids</taxon>
        <taxon>Brassicales</taxon>
        <taxon>Brassicaceae</taxon>
        <taxon>Brassiceae</taxon>
        <taxon>Brassica</taxon>
    </lineage>
</organism>